<dbReference type="OrthoDB" id="9802994at2"/>
<dbReference type="InterPro" id="IPR053861">
    <property type="entry name" value="Phage_Mu_Gp45_N"/>
</dbReference>
<name>A0A1J0EKC9_9PSED</name>
<evidence type="ECO:0000313" key="3">
    <source>
        <dbReference type="EMBL" id="APC16284.1"/>
    </source>
</evidence>
<feature type="domain" description="Bacteriophage Mu Gp45 N-terminal" evidence="2">
    <location>
        <begin position="26"/>
        <end position="89"/>
    </location>
</feature>
<proteinExistence type="predicted"/>
<dbReference type="InterPro" id="IPR014462">
    <property type="entry name" value="Phage_Mu_Gp45"/>
</dbReference>
<dbReference type="EMBL" id="CP017886">
    <property type="protein sequence ID" value="APC16284.1"/>
    <property type="molecule type" value="Genomic_DNA"/>
</dbReference>
<evidence type="ECO:0000259" key="2">
    <source>
        <dbReference type="Pfam" id="PF06890"/>
    </source>
</evidence>
<evidence type="ECO:0000313" key="4">
    <source>
        <dbReference type="Proteomes" id="UP000182567"/>
    </source>
</evidence>
<dbReference type="AlphaFoldDB" id="A0A1J0EKC9"/>
<feature type="compositionally biased region" description="Basic and acidic residues" evidence="1">
    <location>
        <begin position="165"/>
        <end position="177"/>
    </location>
</feature>
<reference evidence="4" key="1">
    <citation type="submission" date="2016-10" db="EMBL/GenBank/DDBJ databases">
        <title>Pseudomonas frederiksbergensis ERGS4:02 complete genome.</title>
        <authorList>
            <person name="Kumar R."/>
            <person name="Acharya V."/>
            <person name="Singh D."/>
        </authorList>
    </citation>
    <scope>NUCLEOTIDE SEQUENCE [LARGE SCALE GENOMIC DNA]</scope>
    <source>
        <strain evidence="4">ERGS4:02</strain>
    </source>
</reference>
<gene>
    <name evidence="3" type="ORF">BLL42_11300</name>
</gene>
<organism evidence="3 4">
    <name type="scientific">Pseudomonas frederiksbergensis</name>
    <dbReference type="NCBI Taxonomy" id="104087"/>
    <lineage>
        <taxon>Bacteria</taxon>
        <taxon>Pseudomonadati</taxon>
        <taxon>Pseudomonadota</taxon>
        <taxon>Gammaproteobacteria</taxon>
        <taxon>Pseudomonadales</taxon>
        <taxon>Pseudomonadaceae</taxon>
        <taxon>Pseudomonas</taxon>
    </lineage>
</organism>
<accession>A0A1J0EKC9</accession>
<dbReference type="RefSeq" id="WP_071552196.1">
    <property type="nucleotide sequence ID" value="NZ_CP017886.1"/>
</dbReference>
<evidence type="ECO:0000256" key="1">
    <source>
        <dbReference type="SAM" id="MobiDB-lite"/>
    </source>
</evidence>
<dbReference type="GeneID" id="46908829"/>
<protein>
    <submittedName>
        <fullName evidence="3">Baseplate assembly protein</fullName>
    </submittedName>
</protein>
<feature type="region of interest" description="Disordered" evidence="1">
    <location>
        <begin position="165"/>
        <end position="186"/>
    </location>
</feature>
<dbReference type="Proteomes" id="UP000182567">
    <property type="component" value="Chromosome"/>
</dbReference>
<dbReference type="PIRSF" id="PIRSF012337">
    <property type="entry name" value="gp45"/>
    <property type="match status" value="1"/>
</dbReference>
<sequence length="186" mass="20058">MSSMGRLIREQVGRVLANVRLPFRAVAARNTHGKLIGVEVEGLAGESVSAELFQHYGFSSAPQPGAEYLVIPVGGNSKHAIVAASDDGRYRIALQDGEVSIYTDEGDYVHLKRGRVVEIVTDTLVVKAGIKVRFETPLVEMSGDQHVDGGIKADGEIADHARSMQEDRDIYNGHDHGGGPTPTQKQ</sequence>
<dbReference type="Pfam" id="PF06890">
    <property type="entry name" value="Phage_Mu_Gp45"/>
    <property type="match status" value="1"/>
</dbReference>